<dbReference type="InterPro" id="IPR018422">
    <property type="entry name" value="Cation/H_exchanger_CPA1"/>
</dbReference>
<dbReference type="GO" id="GO:0015385">
    <property type="term" value="F:sodium:proton antiporter activity"/>
    <property type="evidence" value="ECO:0007669"/>
    <property type="project" value="InterPro"/>
</dbReference>
<reference evidence="12" key="1">
    <citation type="journal article" date="2020" name="mSystems">
        <title>Genome- and Community-Level Interaction Insights into Carbon Utilization and Element Cycling Functions of Hydrothermarchaeota in Hydrothermal Sediment.</title>
        <authorList>
            <person name="Zhou Z."/>
            <person name="Liu Y."/>
            <person name="Xu W."/>
            <person name="Pan J."/>
            <person name="Luo Z.H."/>
            <person name="Li M."/>
        </authorList>
    </citation>
    <scope>NUCLEOTIDE SEQUENCE [LARGE SCALE GENOMIC DNA]</scope>
    <source>
        <strain evidence="12">SpSt-902</strain>
    </source>
</reference>
<gene>
    <name evidence="12" type="ORF">ENX03_05455</name>
</gene>
<dbReference type="GO" id="GO:0051453">
    <property type="term" value="P:regulation of intracellular pH"/>
    <property type="evidence" value="ECO:0007669"/>
    <property type="project" value="TreeGrafter"/>
</dbReference>
<dbReference type="GO" id="GO:0098719">
    <property type="term" value="P:sodium ion import across plasma membrane"/>
    <property type="evidence" value="ECO:0007669"/>
    <property type="project" value="TreeGrafter"/>
</dbReference>
<feature type="transmembrane region" description="Helical" evidence="10">
    <location>
        <begin position="258"/>
        <end position="279"/>
    </location>
</feature>
<feature type="transmembrane region" description="Helical" evidence="10">
    <location>
        <begin position="291"/>
        <end position="313"/>
    </location>
</feature>
<feature type="transmembrane region" description="Helical" evidence="10">
    <location>
        <begin position="175"/>
        <end position="196"/>
    </location>
</feature>
<keyword evidence="2" id="KW-0813">Transport</keyword>
<keyword evidence="9" id="KW-0739">Sodium transport</keyword>
<keyword evidence="7" id="KW-0406">Ion transport</keyword>
<keyword evidence="6" id="KW-0915">Sodium</keyword>
<keyword evidence="8 10" id="KW-0472">Membrane</keyword>
<evidence type="ECO:0000256" key="4">
    <source>
        <dbReference type="ARBA" id="ARBA00022692"/>
    </source>
</evidence>
<dbReference type="PANTHER" id="PTHR10110:SF86">
    <property type="entry name" value="SODIUM_HYDROGEN EXCHANGER 7"/>
    <property type="match status" value="1"/>
</dbReference>
<name>A0A7C3LXS3_9BACT</name>
<feature type="transmembrane region" description="Helical" evidence="10">
    <location>
        <begin position="72"/>
        <end position="96"/>
    </location>
</feature>
<feature type="transmembrane region" description="Helical" evidence="10">
    <location>
        <begin position="325"/>
        <end position="343"/>
    </location>
</feature>
<feature type="transmembrane region" description="Helical" evidence="10">
    <location>
        <begin position="227"/>
        <end position="246"/>
    </location>
</feature>
<evidence type="ECO:0000256" key="5">
    <source>
        <dbReference type="ARBA" id="ARBA00022989"/>
    </source>
</evidence>
<evidence type="ECO:0000259" key="11">
    <source>
        <dbReference type="Pfam" id="PF00999"/>
    </source>
</evidence>
<feature type="domain" description="Cation/H+ exchanger transmembrane" evidence="11">
    <location>
        <begin position="4"/>
        <end position="380"/>
    </location>
</feature>
<evidence type="ECO:0000256" key="3">
    <source>
        <dbReference type="ARBA" id="ARBA00022475"/>
    </source>
</evidence>
<dbReference type="GO" id="GO:0015386">
    <property type="term" value="F:potassium:proton antiporter activity"/>
    <property type="evidence" value="ECO:0007669"/>
    <property type="project" value="TreeGrafter"/>
</dbReference>
<feature type="transmembrane region" description="Helical" evidence="10">
    <location>
        <begin position="355"/>
        <end position="374"/>
    </location>
</feature>
<evidence type="ECO:0000256" key="1">
    <source>
        <dbReference type="ARBA" id="ARBA00004651"/>
    </source>
</evidence>
<dbReference type="Pfam" id="PF00999">
    <property type="entry name" value="Na_H_Exchanger"/>
    <property type="match status" value="1"/>
</dbReference>
<evidence type="ECO:0000256" key="7">
    <source>
        <dbReference type="ARBA" id="ARBA00023065"/>
    </source>
</evidence>
<dbReference type="PANTHER" id="PTHR10110">
    <property type="entry name" value="SODIUM/HYDROGEN EXCHANGER"/>
    <property type="match status" value="1"/>
</dbReference>
<evidence type="ECO:0000256" key="10">
    <source>
        <dbReference type="SAM" id="Phobius"/>
    </source>
</evidence>
<evidence type="ECO:0000256" key="9">
    <source>
        <dbReference type="ARBA" id="ARBA00023201"/>
    </source>
</evidence>
<evidence type="ECO:0000256" key="6">
    <source>
        <dbReference type="ARBA" id="ARBA00023053"/>
    </source>
</evidence>
<sequence length="401" mass="42787">MLLVVAAVASILARRIRIPVSATLVLAGILLTLLPYAPRIALTKSLIFAVFLPPLVFEGALSISWKELRQDLFPVLVLASAGVLVSMGITAVGMHWFLHWDWLPSMAFGALIASTDPVAVIALFKSLEIRGRLRLLVESESLFNDVVAVVLFGLVLSLSKANPGHEGFLTVSGHLLYLGAGSVMVGFLVSWATHLLAGRTQDLMIGNLLTFVAAFGSFTLADSFHLSGILACVVAGISIGNSKTFLGFSSNGRESLLALWETVAFIVNSVIFVLIGVRIAHENFLSDWMTATFTVIIVLISRAGTVYPLSALFRSGRWRLKMSHQHILFWGGLRGPLALALSLGLPEGFPEKDAIVSLTFAVVAFSIIVQGLTIGPIMKKTGLGEGATGPVSAGRPESQAD</sequence>
<evidence type="ECO:0000256" key="2">
    <source>
        <dbReference type="ARBA" id="ARBA00022448"/>
    </source>
</evidence>
<dbReference type="InterPro" id="IPR006153">
    <property type="entry name" value="Cation/H_exchanger_TM"/>
</dbReference>
<keyword evidence="4 10" id="KW-0812">Transmembrane</keyword>
<accession>A0A7C3LXS3</accession>
<evidence type="ECO:0000256" key="8">
    <source>
        <dbReference type="ARBA" id="ARBA00023136"/>
    </source>
</evidence>
<keyword evidence="3" id="KW-1003">Cell membrane</keyword>
<dbReference type="PRINTS" id="PR01084">
    <property type="entry name" value="NAHEXCHNGR"/>
</dbReference>
<comment type="subcellular location">
    <subcellularLocation>
        <location evidence="1">Cell membrane</location>
        <topology evidence="1">Multi-pass membrane protein</topology>
    </subcellularLocation>
</comment>
<organism evidence="12">
    <name type="scientific">Leptospirillum ferriphilum</name>
    <dbReference type="NCBI Taxonomy" id="178606"/>
    <lineage>
        <taxon>Bacteria</taxon>
        <taxon>Pseudomonadati</taxon>
        <taxon>Nitrospirota</taxon>
        <taxon>Nitrospiria</taxon>
        <taxon>Nitrospirales</taxon>
        <taxon>Nitrospiraceae</taxon>
        <taxon>Leptospirillum</taxon>
    </lineage>
</organism>
<comment type="caution">
    <text evidence="12">The sequence shown here is derived from an EMBL/GenBank/DDBJ whole genome shotgun (WGS) entry which is preliminary data.</text>
</comment>
<evidence type="ECO:0000313" key="12">
    <source>
        <dbReference type="EMBL" id="HFT93378.1"/>
    </source>
</evidence>
<feature type="transmembrane region" description="Helical" evidence="10">
    <location>
        <begin position="135"/>
        <end position="155"/>
    </location>
</feature>
<proteinExistence type="predicted"/>
<feature type="transmembrane region" description="Helical" evidence="10">
    <location>
        <begin position="102"/>
        <end position="123"/>
    </location>
</feature>
<dbReference type="InterPro" id="IPR004709">
    <property type="entry name" value="NaH_exchanger"/>
</dbReference>
<feature type="transmembrane region" description="Helical" evidence="10">
    <location>
        <begin position="203"/>
        <end position="221"/>
    </location>
</feature>
<dbReference type="GO" id="GO:0005886">
    <property type="term" value="C:plasma membrane"/>
    <property type="evidence" value="ECO:0007669"/>
    <property type="project" value="UniProtKB-SubCell"/>
</dbReference>
<dbReference type="Gene3D" id="6.10.140.1330">
    <property type="match status" value="1"/>
</dbReference>
<dbReference type="EMBL" id="DTMM01000103">
    <property type="protein sequence ID" value="HFT93378.1"/>
    <property type="molecule type" value="Genomic_DNA"/>
</dbReference>
<protein>
    <submittedName>
        <fullName evidence="12">Sodium:proton antiporter</fullName>
    </submittedName>
</protein>
<keyword evidence="5 10" id="KW-1133">Transmembrane helix</keyword>
<dbReference type="AlphaFoldDB" id="A0A7C3LXS3"/>
<feature type="transmembrane region" description="Helical" evidence="10">
    <location>
        <begin position="46"/>
        <end position="65"/>
    </location>
</feature>